<sequence length="154" mass="17316">MAENKPPLAPLFSQVDVSTGSPPNTMLPPAEEHNELLREVLSAQDRTNELLEELVGAMAAQHKQRANELNQWKSANPQLSKRCRKAAETLSQVQVEYLERMTDEIMENREDLVYGEFMLSEFIDRFGPRLAHLNGVIQVLAQLSANGGEEEAEE</sequence>
<reference evidence="2 3" key="1">
    <citation type="submission" date="2019-02" db="EMBL/GenBank/DDBJ databases">
        <title>Deep-cultivation of Planctomycetes and their phenomic and genomic characterization uncovers novel biology.</title>
        <authorList>
            <person name="Wiegand S."/>
            <person name="Jogler M."/>
            <person name="Boedeker C."/>
            <person name="Pinto D."/>
            <person name="Vollmers J."/>
            <person name="Rivas-Marin E."/>
            <person name="Kohn T."/>
            <person name="Peeters S.H."/>
            <person name="Heuer A."/>
            <person name="Rast P."/>
            <person name="Oberbeckmann S."/>
            <person name="Bunk B."/>
            <person name="Jeske O."/>
            <person name="Meyerdierks A."/>
            <person name="Storesund J.E."/>
            <person name="Kallscheuer N."/>
            <person name="Luecker S."/>
            <person name="Lage O.M."/>
            <person name="Pohl T."/>
            <person name="Merkel B.J."/>
            <person name="Hornburger P."/>
            <person name="Mueller R.-W."/>
            <person name="Bruemmer F."/>
            <person name="Labrenz M."/>
            <person name="Spormann A.M."/>
            <person name="Op Den Camp H."/>
            <person name="Overmann J."/>
            <person name="Amann R."/>
            <person name="Jetten M.S.M."/>
            <person name="Mascher T."/>
            <person name="Medema M.H."/>
            <person name="Devos D.P."/>
            <person name="Kaster A.-K."/>
            <person name="Ovreas L."/>
            <person name="Rohde M."/>
            <person name="Galperin M.Y."/>
            <person name="Jogler C."/>
        </authorList>
    </citation>
    <scope>NUCLEOTIDE SEQUENCE [LARGE SCALE GENOMIC DNA]</scope>
    <source>
        <strain evidence="2 3">KOR34</strain>
    </source>
</reference>
<comment type="caution">
    <text evidence="2">The sequence shown here is derived from an EMBL/GenBank/DDBJ whole genome shotgun (WGS) entry which is preliminary data.</text>
</comment>
<evidence type="ECO:0000313" key="3">
    <source>
        <dbReference type="Proteomes" id="UP000316714"/>
    </source>
</evidence>
<feature type="compositionally biased region" description="Polar residues" evidence="1">
    <location>
        <begin position="15"/>
        <end position="24"/>
    </location>
</feature>
<dbReference type="EMBL" id="SIHJ01000002">
    <property type="protein sequence ID" value="TWT33735.1"/>
    <property type="molecule type" value="Genomic_DNA"/>
</dbReference>
<dbReference type="OrthoDB" id="282552at2"/>
<evidence type="ECO:0000313" key="2">
    <source>
        <dbReference type="EMBL" id="TWT33735.1"/>
    </source>
</evidence>
<keyword evidence="3" id="KW-1185">Reference proteome</keyword>
<proteinExistence type="predicted"/>
<dbReference type="AlphaFoldDB" id="A0A5C5V7K2"/>
<protein>
    <submittedName>
        <fullName evidence="2">Uncharacterized protein</fullName>
    </submittedName>
</protein>
<name>A0A5C5V7K2_9BACT</name>
<accession>A0A5C5V7K2</accession>
<feature type="region of interest" description="Disordered" evidence="1">
    <location>
        <begin position="1"/>
        <end position="24"/>
    </location>
</feature>
<organism evidence="2 3">
    <name type="scientific">Posidoniimonas corsicana</name>
    <dbReference type="NCBI Taxonomy" id="1938618"/>
    <lineage>
        <taxon>Bacteria</taxon>
        <taxon>Pseudomonadati</taxon>
        <taxon>Planctomycetota</taxon>
        <taxon>Planctomycetia</taxon>
        <taxon>Pirellulales</taxon>
        <taxon>Lacipirellulaceae</taxon>
        <taxon>Posidoniimonas</taxon>
    </lineage>
</organism>
<dbReference type="RefSeq" id="WP_146566604.1">
    <property type="nucleotide sequence ID" value="NZ_SIHJ01000002.1"/>
</dbReference>
<dbReference type="Proteomes" id="UP000316714">
    <property type="component" value="Unassembled WGS sequence"/>
</dbReference>
<evidence type="ECO:0000256" key="1">
    <source>
        <dbReference type="SAM" id="MobiDB-lite"/>
    </source>
</evidence>
<gene>
    <name evidence="2" type="ORF">KOR34_35680</name>
</gene>